<dbReference type="KEGG" id="pcad:102983463"/>
<proteinExistence type="predicted"/>
<evidence type="ECO:0000313" key="1">
    <source>
        <dbReference type="Proteomes" id="UP000248484"/>
    </source>
</evidence>
<reference evidence="2" key="1">
    <citation type="submission" date="2025-08" db="UniProtKB">
        <authorList>
            <consortium name="RefSeq"/>
        </authorList>
    </citation>
    <scope>IDENTIFICATION</scope>
    <source>
        <tissue evidence="2">Muscle</tissue>
    </source>
</reference>
<evidence type="ECO:0000313" key="2">
    <source>
        <dbReference type="RefSeq" id="XP_054945137.1"/>
    </source>
</evidence>
<name>A0A9W2X105_PHYMC</name>
<dbReference type="GeneID" id="102983463"/>
<organism evidence="1 2">
    <name type="scientific">Physeter macrocephalus</name>
    <name type="common">Sperm whale</name>
    <name type="synonym">Physeter catodon</name>
    <dbReference type="NCBI Taxonomy" id="9755"/>
    <lineage>
        <taxon>Eukaryota</taxon>
        <taxon>Metazoa</taxon>
        <taxon>Chordata</taxon>
        <taxon>Craniata</taxon>
        <taxon>Vertebrata</taxon>
        <taxon>Euteleostomi</taxon>
        <taxon>Mammalia</taxon>
        <taxon>Eutheria</taxon>
        <taxon>Laurasiatheria</taxon>
        <taxon>Artiodactyla</taxon>
        <taxon>Whippomorpha</taxon>
        <taxon>Cetacea</taxon>
        <taxon>Odontoceti</taxon>
        <taxon>Physeteridae</taxon>
        <taxon>Physeter</taxon>
    </lineage>
</organism>
<dbReference type="Proteomes" id="UP000248484">
    <property type="component" value="Chromosome 12"/>
</dbReference>
<protein>
    <submittedName>
        <fullName evidence="2">Uncharacterized protein</fullName>
    </submittedName>
</protein>
<accession>A0A9W2X105</accession>
<gene>
    <name evidence="2" type="primary">LOC102983463</name>
</gene>
<dbReference type="RefSeq" id="XP_054945137.1">
    <property type="nucleotide sequence ID" value="XM_055089162.1"/>
</dbReference>
<sequence>MTMTNGLTGRNANHLQMWHSKQDVEPMCVLGLSPTGRPCSTSVHEAACCACQFAIQELPGVSYSVAVTILHSYKQGMSVPVAPHPRQHLMMSVPWVLAILVGLDTGLHTLFEK</sequence>
<dbReference type="AlphaFoldDB" id="A0A9W2X105"/>
<keyword evidence="1" id="KW-1185">Reference proteome</keyword>